<evidence type="ECO:0000256" key="4">
    <source>
        <dbReference type="ARBA" id="ARBA00022801"/>
    </source>
</evidence>
<keyword evidence="5" id="KW-0119">Carbohydrate metabolism</keyword>
<dbReference type="EC" id="3.2.1.3" evidence="3"/>
<proteinExistence type="inferred from homology"/>
<feature type="domain" description="GH15-like" evidence="9">
    <location>
        <begin position="168"/>
        <end position="461"/>
    </location>
</feature>
<sequence length="480" mass="51651">MQADAAHAGALSLDDWIAAQETRAARQLFDAMSATHLTKRRPGFGQTVTPAPGSVLASPDDASWDPEPDYFFHWLRDAALAMEAARLLRDSPLWGPLASWELEQYVDFSRRISALTGAARLREGPPERNVMPAFRQYLRPVEELAALRGDAVRGDVRFSPDGALDITRWSRPQYDGVALRALGLLRCADRRDAPEWAELAAGDLDCIARNASRPCVDIWEEEAGFHLHALLTQHAALRAGVAWAAGGPRDGQARVWAMAADDLWERLGAFRREEEGWIVSRLDAPGCPPVSREKQLDSSVILAVLHAGLPDGPFSPADPLAHGALARLEAHYAGAFAWNRRRAPDQAPLLGRNPADVYFGGGGWPLLVLAAAELRYRLAQALAAGALAEPPAPALWFGDAPAADARTAARLLFDAGDTGLVTVRALTPPDGVMGEQADRDTGAPRSARRLTWSCAAFLTAVHARRGAAAALAAVSPATVR</sequence>
<dbReference type="InterPro" id="IPR011613">
    <property type="entry name" value="GH15-like"/>
</dbReference>
<reference evidence="11" key="1">
    <citation type="journal article" date="2019" name="Int. J. Syst. Evol. Microbiol.">
        <title>The Global Catalogue of Microorganisms (GCM) 10K type strain sequencing project: providing services to taxonomists for standard genome sequencing and annotation.</title>
        <authorList>
            <consortium name="The Broad Institute Genomics Platform"/>
            <consortium name="The Broad Institute Genome Sequencing Center for Infectious Disease"/>
            <person name="Wu L."/>
            <person name="Ma J."/>
        </authorList>
    </citation>
    <scope>NUCLEOTIDE SEQUENCE [LARGE SCALE GENOMIC DNA]</scope>
    <source>
        <strain evidence="11">CCM 7941</strain>
    </source>
</reference>
<evidence type="ECO:0000256" key="1">
    <source>
        <dbReference type="ARBA" id="ARBA00001863"/>
    </source>
</evidence>
<keyword evidence="6" id="KW-0326">Glycosidase</keyword>
<comment type="caution">
    <text evidence="10">The sequence shown here is derived from an EMBL/GenBank/DDBJ whole genome shotgun (WGS) entry which is preliminary data.</text>
</comment>
<accession>A0ABV7LEY0</accession>
<evidence type="ECO:0000256" key="7">
    <source>
        <dbReference type="ARBA" id="ARBA00023326"/>
    </source>
</evidence>
<evidence type="ECO:0000256" key="6">
    <source>
        <dbReference type="ARBA" id="ARBA00023295"/>
    </source>
</evidence>
<dbReference type="InterPro" id="IPR012341">
    <property type="entry name" value="6hp_glycosidase-like_sf"/>
</dbReference>
<dbReference type="Pfam" id="PF00723">
    <property type="entry name" value="Glyco_hydro_15"/>
    <property type="match status" value="1"/>
</dbReference>
<name>A0ABV7LEY0_9HYPH</name>
<evidence type="ECO:0000313" key="11">
    <source>
        <dbReference type="Proteomes" id="UP001595536"/>
    </source>
</evidence>
<keyword evidence="11" id="KW-1185">Reference proteome</keyword>
<evidence type="ECO:0000256" key="5">
    <source>
        <dbReference type="ARBA" id="ARBA00023277"/>
    </source>
</evidence>
<dbReference type="Gene3D" id="1.50.10.10">
    <property type="match status" value="1"/>
</dbReference>
<evidence type="ECO:0000259" key="9">
    <source>
        <dbReference type="Pfam" id="PF00723"/>
    </source>
</evidence>
<dbReference type="SUPFAM" id="SSF48208">
    <property type="entry name" value="Six-hairpin glycosidases"/>
    <property type="match status" value="1"/>
</dbReference>
<protein>
    <recommendedName>
        <fullName evidence="3">glucan 1,4-alpha-glucosidase</fullName>
        <ecNumber evidence="3">3.2.1.3</ecNumber>
    </recommendedName>
</protein>
<organism evidence="10 11">
    <name type="scientific">Camelimonas abortus</name>
    <dbReference type="NCBI Taxonomy" id="1017184"/>
    <lineage>
        <taxon>Bacteria</taxon>
        <taxon>Pseudomonadati</taxon>
        <taxon>Pseudomonadota</taxon>
        <taxon>Alphaproteobacteria</taxon>
        <taxon>Hyphomicrobiales</taxon>
        <taxon>Chelatococcaceae</taxon>
        <taxon>Camelimonas</taxon>
    </lineage>
</organism>
<keyword evidence="4 10" id="KW-0378">Hydrolase</keyword>
<evidence type="ECO:0000256" key="8">
    <source>
        <dbReference type="SAM" id="MobiDB-lite"/>
    </source>
</evidence>
<comment type="similarity">
    <text evidence="2">Belongs to the glycosyl hydrolase 15 family.</text>
</comment>
<dbReference type="InterPro" id="IPR008928">
    <property type="entry name" value="6-hairpin_glycosidase_sf"/>
</dbReference>
<dbReference type="GO" id="GO:0016787">
    <property type="term" value="F:hydrolase activity"/>
    <property type="evidence" value="ECO:0007669"/>
    <property type="project" value="UniProtKB-KW"/>
</dbReference>
<dbReference type="PANTHER" id="PTHR31616">
    <property type="entry name" value="TREHALASE"/>
    <property type="match status" value="1"/>
</dbReference>
<gene>
    <name evidence="10" type="ORF">ACFOEX_05055</name>
</gene>
<dbReference type="Proteomes" id="UP001595536">
    <property type="component" value="Unassembled WGS sequence"/>
</dbReference>
<dbReference type="EMBL" id="JBHRUV010000019">
    <property type="protein sequence ID" value="MFC3265728.1"/>
    <property type="molecule type" value="Genomic_DNA"/>
</dbReference>
<evidence type="ECO:0000313" key="10">
    <source>
        <dbReference type="EMBL" id="MFC3265728.1"/>
    </source>
</evidence>
<comment type="catalytic activity">
    <reaction evidence="1">
        <text>Hydrolysis of terminal (1-&gt;4)-linked alpha-D-glucose residues successively from non-reducing ends of the chains with release of beta-D-glucose.</text>
        <dbReference type="EC" id="3.2.1.3"/>
    </reaction>
</comment>
<dbReference type="RefSeq" id="WP_376830899.1">
    <property type="nucleotide sequence ID" value="NZ_JBHLWR010000006.1"/>
</dbReference>
<evidence type="ECO:0000256" key="3">
    <source>
        <dbReference type="ARBA" id="ARBA00012593"/>
    </source>
</evidence>
<feature type="region of interest" description="Disordered" evidence="8">
    <location>
        <begin position="41"/>
        <end position="60"/>
    </location>
</feature>
<dbReference type="InterPro" id="IPR000165">
    <property type="entry name" value="Glucoamylase"/>
</dbReference>
<evidence type="ECO:0000256" key="2">
    <source>
        <dbReference type="ARBA" id="ARBA00006188"/>
    </source>
</evidence>
<dbReference type="PANTHER" id="PTHR31616:SF9">
    <property type="entry name" value="GLUCOAMYLASE, INTRACELLULAR SPORULATION-SPECIFIC"/>
    <property type="match status" value="1"/>
</dbReference>
<dbReference type="PRINTS" id="PR00736">
    <property type="entry name" value="GLHYDRLASE15"/>
</dbReference>
<keyword evidence="7" id="KW-0624">Polysaccharide degradation</keyword>